<evidence type="ECO:0000313" key="4">
    <source>
        <dbReference type="Proteomes" id="UP001592531"/>
    </source>
</evidence>
<keyword evidence="4" id="KW-1185">Reference proteome</keyword>
<accession>A0ABV6W077</accession>
<feature type="region of interest" description="Disordered" evidence="1">
    <location>
        <begin position="384"/>
        <end position="404"/>
    </location>
</feature>
<name>A0ABV6W077_9ACTN</name>
<dbReference type="SUPFAM" id="SSF56601">
    <property type="entry name" value="beta-lactamase/transpeptidase-like"/>
    <property type="match status" value="1"/>
</dbReference>
<dbReference type="RefSeq" id="WP_380538698.1">
    <property type="nucleotide sequence ID" value="NZ_JBHFAB010000018.1"/>
</dbReference>
<dbReference type="EC" id="3.-.-.-" evidence="3"/>
<evidence type="ECO:0000259" key="2">
    <source>
        <dbReference type="Pfam" id="PF00144"/>
    </source>
</evidence>
<feature type="compositionally biased region" description="Gly residues" evidence="1">
    <location>
        <begin position="392"/>
        <end position="404"/>
    </location>
</feature>
<keyword evidence="3" id="KW-0378">Hydrolase</keyword>
<comment type="caution">
    <text evidence="3">The sequence shown here is derived from an EMBL/GenBank/DDBJ whole genome shotgun (WGS) entry which is preliminary data.</text>
</comment>
<dbReference type="EMBL" id="JBHFAB010000018">
    <property type="protein sequence ID" value="MFC1419410.1"/>
    <property type="molecule type" value="Genomic_DNA"/>
</dbReference>
<organism evidence="3 4">
    <name type="scientific">Streptacidiphilus cavernicola</name>
    <dbReference type="NCBI Taxonomy" id="3342716"/>
    <lineage>
        <taxon>Bacteria</taxon>
        <taxon>Bacillati</taxon>
        <taxon>Actinomycetota</taxon>
        <taxon>Actinomycetes</taxon>
        <taxon>Kitasatosporales</taxon>
        <taxon>Streptomycetaceae</taxon>
        <taxon>Streptacidiphilus</taxon>
    </lineage>
</organism>
<reference evidence="3 4" key="1">
    <citation type="submission" date="2024-09" db="EMBL/GenBank/DDBJ databases">
        <authorList>
            <person name="Lee S.D."/>
        </authorList>
    </citation>
    <scope>NUCLEOTIDE SEQUENCE [LARGE SCALE GENOMIC DNA]</scope>
    <source>
        <strain evidence="3 4">N8-3</strain>
    </source>
</reference>
<dbReference type="PANTHER" id="PTHR43283">
    <property type="entry name" value="BETA-LACTAMASE-RELATED"/>
    <property type="match status" value="1"/>
</dbReference>
<evidence type="ECO:0000313" key="3">
    <source>
        <dbReference type="EMBL" id="MFC1419410.1"/>
    </source>
</evidence>
<proteinExistence type="predicted"/>
<gene>
    <name evidence="3" type="ORF">ACEZDE_22655</name>
</gene>
<dbReference type="InterPro" id="IPR001466">
    <property type="entry name" value="Beta-lactam-related"/>
</dbReference>
<dbReference type="Proteomes" id="UP001592531">
    <property type="component" value="Unassembled WGS sequence"/>
</dbReference>
<protein>
    <submittedName>
        <fullName evidence="3">Serine hydrolase domain-containing protein</fullName>
        <ecNumber evidence="3">3.-.-.-</ecNumber>
    </submittedName>
</protein>
<feature type="domain" description="Beta-lactamase-related" evidence="2">
    <location>
        <begin position="7"/>
        <end position="368"/>
    </location>
</feature>
<dbReference type="GO" id="GO:0016787">
    <property type="term" value="F:hydrolase activity"/>
    <property type="evidence" value="ECO:0007669"/>
    <property type="project" value="UniProtKB-KW"/>
</dbReference>
<evidence type="ECO:0000256" key="1">
    <source>
        <dbReference type="SAM" id="MobiDB-lite"/>
    </source>
</evidence>
<dbReference type="Gene3D" id="3.40.710.10">
    <property type="entry name" value="DD-peptidase/beta-lactamase superfamily"/>
    <property type="match status" value="1"/>
</dbReference>
<dbReference type="InterPro" id="IPR012338">
    <property type="entry name" value="Beta-lactam/transpept-like"/>
</dbReference>
<dbReference type="Pfam" id="PF00144">
    <property type="entry name" value="Beta-lactamase"/>
    <property type="match status" value="1"/>
</dbReference>
<dbReference type="PANTHER" id="PTHR43283:SF3">
    <property type="entry name" value="BETA-LACTAMASE FAMILY PROTEIN (AFU_ORTHOLOGUE AFUA_5G07500)"/>
    <property type="match status" value="1"/>
</dbReference>
<sequence length="404" mass="42170">MSSLHDILDAHVSKGPLPGAVGLVARGDRVEVSAVGSVDVEGSAPIARDSIFRIASISKPITAAAAMLLVDDGAMALDDPVARWLPELAAPMVVRTPESPVDDVVPAARPITVFDLLTFQAGYGFPADFSLPAVALLFAELMQGPPEPQQVLAPDAWMAALARIPMLRQPGEAWLYNTCSDILSVLVARVSGRPLPAFMAERLFEPLGMADTGFHVPASERGRLVSYYQPDPSGGLTLLDPPDGQWGKPPAFPSGAGGMVSTVDDWYAFARMLLAGGTAPDGRRLLSAASVRAMTTDRLTRAQREASDLFLEGQGWGFGGSVDVEAVDPWSVPGRYGWVGGTGTTAYLTPSTGTVALMFSQQAMTGPVAPQLMRDVWQYAATFGEGGDSEGGDGGGGAAGGQDA</sequence>
<dbReference type="InterPro" id="IPR050789">
    <property type="entry name" value="Diverse_Enzym_Activities"/>
</dbReference>